<feature type="compositionally biased region" description="Basic and acidic residues" evidence="1">
    <location>
        <begin position="85"/>
        <end position="97"/>
    </location>
</feature>
<protein>
    <submittedName>
        <fullName evidence="2">Uncharacterized protein</fullName>
    </submittedName>
</protein>
<feature type="region of interest" description="Disordered" evidence="1">
    <location>
        <begin position="40"/>
        <end position="97"/>
    </location>
</feature>
<dbReference type="EnsemblPlants" id="MELO3C026143.2.1">
    <property type="protein sequence ID" value="MELO3C026143.2.1"/>
    <property type="gene ID" value="MELO3C026143.2"/>
</dbReference>
<organism evidence="2">
    <name type="scientific">Cucumis melo</name>
    <name type="common">Muskmelon</name>
    <dbReference type="NCBI Taxonomy" id="3656"/>
    <lineage>
        <taxon>Eukaryota</taxon>
        <taxon>Viridiplantae</taxon>
        <taxon>Streptophyta</taxon>
        <taxon>Embryophyta</taxon>
        <taxon>Tracheophyta</taxon>
        <taxon>Spermatophyta</taxon>
        <taxon>Magnoliopsida</taxon>
        <taxon>eudicotyledons</taxon>
        <taxon>Gunneridae</taxon>
        <taxon>Pentapetalae</taxon>
        <taxon>rosids</taxon>
        <taxon>fabids</taxon>
        <taxon>Cucurbitales</taxon>
        <taxon>Cucurbitaceae</taxon>
        <taxon>Benincaseae</taxon>
        <taxon>Cucumis</taxon>
    </lineage>
</organism>
<evidence type="ECO:0000313" key="2">
    <source>
        <dbReference type="EnsemblPlants" id="MELO3C026143.2.1"/>
    </source>
</evidence>
<feature type="compositionally biased region" description="Polar residues" evidence="1">
    <location>
        <begin position="40"/>
        <end position="54"/>
    </location>
</feature>
<reference evidence="2" key="1">
    <citation type="submission" date="2023-03" db="UniProtKB">
        <authorList>
            <consortium name="EnsemblPlants"/>
        </authorList>
    </citation>
    <scope>IDENTIFICATION</scope>
</reference>
<feature type="compositionally biased region" description="Basic residues" evidence="1">
    <location>
        <begin position="60"/>
        <end position="71"/>
    </location>
</feature>
<accession>A0A9I9DZP5</accession>
<name>A0A9I9DZP5_CUCME</name>
<evidence type="ECO:0000256" key="1">
    <source>
        <dbReference type="SAM" id="MobiDB-lite"/>
    </source>
</evidence>
<dbReference type="AlphaFoldDB" id="A0A9I9DZP5"/>
<sequence>MIPKRVALYLPIIFKSLLQIPMSISRFLRFQLFREQPHVSSSASTVAPPQTSRGIVTLRKDRRKRNSHIKPCRSNGGGGQTNSLKCDRIDPPRFLRT</sequence>
<proteinExistence type="predicted"/>
<dbReference type="Gramene" id="MELO3C026143.2.1">
    <property type="protein sequence ID" value="MELO3C026143.2.1"/>
    <property type="gene ID" value="MELO3C026143.2"/>
</dbReference>